<protein>
    <submittedName>
        <fullName evidence="1">Uncharacterized protein</fullName>
    </submittedName>
</protein>
<comment type="caution">
    <text evidence="1">The sequence shown here is derived from an EMBL/GenBank/DDBJ whole genome shotgun (WGS) entry which is preliminary data.</text>
</comment>
<reference evidence="1" key="1">
    <citation type="submission" date="2023-10" db="EMBL/GenBank/DDBJ databases">
        <authorList>
            <person name="Rodriguez Cubillos JULIANA M."/>
            <person name="De Vega J."/>
        </authorList>
    </citation>
    <scope>NUCLEOTIDE SEQUENCE</scope>
</reference>
<dbReference type="EMBL" id="CASHSV030000206">
    <property type="protein sequence ID" value="CAJ2653480.1"/>
    <property type="molecule type" value="Genomic_DNA"/>
</dbReference>
<evidence type="ECO:0000313" key="2">
    <source>
        <dbReference type="Proteomes" id="UP001177021"/>
    </source>
</evidence>
<dbReference type="Proteomes" id="UP001177021">
    <property type="component" value="Unassembled WGS sequence"/>
</dbReference>
<evidence type="ECO:0000313" key="1">
    <source>
        <dbReference type="EMBL" id="CAJ2653480.1"/>
    </source>
</evidence>
<organism evidence="1 2">
    <name type="scientific">Trifolium pratense</name>
    <name type="common">Red clover</name>
    <dbReference type="NCBI Taxonomy" id="57577"/>
    <lineage>
        <taxon>Eukaryota</taxon>
        <taxon>Viridiplantae</taxon>
        <taxon>Streptophyta</taxon>
        <taxon>Embryophyta</taxon>
        <taxon>Tracheophyta</taxon>
        <taxon>Spermatophyta</taxon>
        <taxon>Magnoliopsida</taxon>
        <taxon>eudicotyledons</taxon>
        <taxon>Gunneridae</taxon>
        <taxon>Pentapetalae</taxon>
        <taxon>rosids</taxon>
        <taxon>fabids</taxon>
        <taxon>Fabales</taxon>
        <taxon>Fabaceae</taxon>
        <taxon>Papilionoideae</taxon>
        <taxon>50 kb inversion clade</taxon>
        <taxon>NPAAA clade</taxon>
        <taxon>Hologalegina</taxon>
        <taxon>IRL clade</taxon>
        <taxon>Trifolieae</taxon>
        <taxon>Trifolium</taxon>
    </lineage>
</organism>
<sequence>MNDMQQLKFLMDEIKTSTYETHRENTCELTTTTTTTFVSLSSCFTTSLCLLAAVIHLYSILAHNNLSPFVLDIAATLHYLALLFQRHASLINVLLQHYLATTPSPCDVVPNSTVHVNIDVECAAATIKRERMTCSLILVEALALGGTLFKMLRWKWMLRMMLTVSWKN</sequence>
<accession>A0ACB0K9B3</accession>
<proteinExistence type="predicted"/>
<name>A0ACB0K9B3_TRIPR</name>
<gene>
    <name evidence="1" type="ORF">MILVUS5_LOCUS20823</name>
</gene>
<keyword evidence="2" id="KW-1185">Reference proteome</keyword>